<evidence type="ECO:0000313" key="2">
    <source>
        <dbReference type="EMBL" id="CAG8957319.1"/>
    </source>
</evidence>
<feature type="compositionally biased region" description="Polar residues" evidence="1">
    <location>
        <begin position="330"/>
        <end position="341"/>
    </location>
</feature>
<name>A0A9N9PKN2_9HELO</name>
<feature type="compositionally biased region" description="Polar residues" evidence="1">
    <location>
        <begin position="134"/>
        <end position="143"/>
    </location>
</feature>
<dbReference type="Proteomes" id="UP000696280">
    <property type="component" value="Unassembled WGS sequence"/>
</dbReference>
<organism evidence="2 3">
    <name type="scientific">Hymenoscyphus fraxineus</name>
    <dbReference type="NCBI Taxonomy" id="746836"/>
    <lineage>
        <taxon>Eukaryota</taxon>
        <taxon>Fungi</taxon>
        <taxon>Dikarya</taxon>
        <taxon>Ascomycota</taxon>
        <taxon>Pezizomycotina</taxon>
        <taxon>Leotiomycetes</taxon>
        <taxon>Helotiales</taxon>
        <taxon>Helotiaceae</taxon>
        <taxon>Hymenoscyphus</taxon>
    </lineage>
</organism>
<evidence type="ECO:0000313" key="3">
    <source>
        <dbReference type="Proteomes" id="UP000696280"/>
    </source>
</evidence>
<sequence>MQQTPEVQSNSMIRAARRVSSCLSVKTSVTRVSGMKALLPLTLSTTSFDTQVYRPQQVEEFESPTTTINRFTFGGHDESPKKQKSPRSKKLSRRGGHFPRLPLYIRPERRDIPVYTEHGSPVPSPAYFTSQFPNLNNPSPTHSSSDEDWAVGCSSPNTETSHPNDRMYTMDAIKISPDQSFGSSTTGKNAKSYDSSEMSFQCLGEHGDVKEPEGFQNPYDEMPNLDSMCLPDILAQSMPPECIVEGWLGSAHSTDDECGSISEALPPPVSMGRASTAFDSAFELQPGSSSITGARPTIIWNSRSKIRTNGMAAYNSSPLTAYDSHAPSPTFDTESIASSATSHDEPPTPPPKERNYSPRIPSSHGISSSNPFQHPQSNNLTLDIRENNANLHGCALSIIEELIRYFPFSTFIDYRHHIYTLDPEHLRLLHVPKNPTTERHSEKQDRK</sequence>
<feature type="compositionally biased region" description="Basic residues" evidence="1">
    <location>
        <begin position="82"/>
        <end position="97"/>
    </location>
</feature>
<dbReference type="EMBL" id="CAJVRL010000078">
    <property type="protein sequence ID" value="CAG8957319.1"/>
    <property type="molecule type" value="Genomic_DNA"/>
</dbReference>
<dbReference type="AlphaFoldDB" id="A0A9N9PKN2"/>
<evidence type="ECO:0000256" key="1">
    <source>
        <dbReference type="SAM" id="MobiDB-lite"/>
    </source>
</evidence>
<dbReference type="OrthoDB" id="3506470at2759"/>
<feature type="compositionally biased region" description="Polar residues" evidence="1">
    <location>
        <begin position="364"/>
        <end position="378"/>
    </location>
</feature>
<gene>
    <name evidence="2" type="ORF">HYFRA_00010742</name>
</gene>
<feature type="region of interest" description="Disordered" evidence="1">
    <location>
        <begin position="63"/>
        <end position="102"/>
    </location>
</feature>
<feature type="region of interest" description="Disordered" evidence="1">
    <location>
        <begin position="325"/>
        <end position="378"/>
    </location>
</feature>
<keyword evidence="3" id="KW-1185">Reference proteome</keyword>
<protein>
    <submittedName>
        <fullName evidence="2">Uncharacterized protein</fullName>
    </submittedName>
</protein>
<feature type="compositionally biased region" description="Basic and acidic residues" evidence="1">
    <location>
        <begin position="342"/>
        <end position="356"/>
    </location>
</feature>
<comment type="caution">
    <text evidence="2">The sequence shown here is derived from an EMBL/GenBank/DDBJ whole genome shotgun (WGS) entry which is preliminary data.</text>
</comment>
<accession>A0A9N9PKN2</accession>
<reference evidence="2" key="1">
    <citation type="submission" date="2021-07" db="EMBL/GenBank/DDBJ databases">
        <authorList>
            <person name="Durling M."/>
        </authorList>
    </citation>
    <scope>NUCLEOTIDE SEQUENCE</scope>
</reference>
<feature type="region of interest" description="Disordered" evidence="1">
    <location>
        <begin position="134"/>
        <end position="165"/>
    </location>
</feature>
<proteinExistence type="predicted"/>